<dbReference type="AlphaFoldDB" id="A0A2M4CFC1"/>
<evidence type="ECO:0000313" key="2">
    <source>
        <dbReference type="EMBL" id="MBW64013.1"/>
    </source>
</evidence>
<organism evidence="2">
    <name type="scientific">Anopheles marajoara</name>
    <dbReference type="NCBI Taxonomy" id="58244"/>
    <lineage>
        <taxon>Eukaryota</taxon>
        <taxon>Metazoa</taxon>
        <taxon>Ecdysozoa</taxon>
        <taxon>Arthropoda</taxon>
        <taxon>Hexapoda</taxon>
        <taxon>Insecta</taxon>
        <taxon>Pterygota</taxon>
        <taxon>Neoptera</taxon>
        <taxon>Endopterygota</taxon>
        <taxon>Diptera</taxon>
        <taxon>Nematocera</taxon>
        <taxon>Culicoidea</taxon>
        <taxon>Culicidae</taxon>
        <taxon>Anophelinae</taxon>
        <taxon>Anopheles</taxon>
    </lineage>
</organism>
<sequence>MRPSFVLFFVASRCVVVTTCLPYRRYWSDTSSSVCSGASFCTYHIAPSPSGCCRSFSESRLIQSCAS</sequence>
<name>A0A2M4CFC1_9DIPT</name>
<evidence type="ECO:0000256" key="1">
    <source>
        <dbReference type="SAM" id="SignalP"/>
    </source>
</evidence>
<proteinExistence type="predicted"/>
<dbReference type="EMBL" id="GGFJ01014872">
    <property type="protein sequence ID" value="MBW64013.1"/>
    <property type="molecule type" value="Transcribed_RNA"/>
</dbReference>
<reference evidence="2" key="1">
    <citation type="submission" date="2018-01" db="EMBL/GenBank/DDBJ databases">
        <title>An insight into the sialome of Amazonian anophelines.</title>
        <authorList>
            <person name="Ribeiro J.M."/>
            <person name="Scarpassa V."/>
            <person name="Calvo E."/>
        </authorList>
    </citation>
    <scope>NUCLEOTIDE SEQUENCE</scope>
    <source>
        <tissue evidence="2">Salivary glands</tissue>
    </source>
</reference>
<protein>
    <submittedName>
        <fullName evidence="2">Putative secreted protein</fullName>
    </submittedName>
</protein>
<feature type="signal peptide" evidence="1">
    <location>
        <begin position="1"/>
        <end position="19"/>
    </location>
</feature>
<accession>A0A2M4CFC1</accession>
<keyword evidence="1" id="KW-0732">Signal</keyword>
<feature type="chain" id="PRO_5014863152" evidence="1">
    <location>
        <begin position="20"/>
        <end position="67"/>
    </location>
</feature>